<keyword evidence="1" id="KW-0812">Transmembrane</keyword>
<dbReference type="Proteomes" id="UP000509626">
    <property type="component" value="Plasmid unnamed1"/>
</dbReference>
<sequence>MRQIQLAVTDDRREAVVEFLEGEDIDFITTRGTGPTAESWIVEFPLPTDAVGDVLEELEGAGIDEDDYVVVGTVEAAMTPHSEELMERYASNFDPIARPELRSKSRDLTYDPRSYYAMITISAVIAAVGLLTDSPAVIVGSMVIAPVVGPILTTGVGAVTDDRTMVTDSLVMQAGGLAVTMLVAAAVGYAFRAAFLVPPMLDVTSVESVSVRMAPDVVSVLVGLVAGAAAAYSLATKGPTALIGVMIAAALIPTAAAVGIGVVWGYPLAALGALVLLVATTVAINVGVLGILWSFGYRPSSDAESLAGLVPSRVIVASLLVLFVAVGGTVALATADHGAFERSTNRAVHDVLEEPRYSGLTLAGTTIQYGGPSPLTEPRSVTVVLGRSPGASYPDLAADVADRIRAESGEDVSVRVQFVTYQQSTRADGNATSRVRGHPVG</sequence>
<geneLocation type="plasmid" evidence="2 3">
    <name>unnamed1</name>
</geneLocation>
<keyword evidence="1" id="KW-0472">Membrane</keyword>
<evidence type="ECO:0000313" key="2">
    <source>
        <dbReference type="EMBL" id="QLG64207.1"/>
    </source>
</evidence>
<dbReference type="RefSeq" id="WP_179270790.1">
    <property type="nucleotide sequence ID" value="NZ_CP058580.1"/>
</dbReference>
<dbReference type="GeneID" id="56039930"/>
<dbReference type="EMBL" id="CP058580">
    <property type="protein sequence ID" value="QLG64207.1"/>
    <property type="molecule type" value="Genomic_DNA"/>
</dbReference>
<accession>A0A7D5LE33</accession>
<dbReference type="OrthoDB" id="3266at2157"/>
<dbReference type="InterPro" id="IPR005240">
    <property type="entry name" value="DUF389"/>
</dbReference>
<feature type="transmembrane region" description="Helical" evidence="1">
    <location>
        <begin position="171"/>
        <end position="197"/>
    </location>
</feature>
<keyword evidence="2" id="KW-0614">Plasmid</keyword>
<feature type="transmembrane region" description="Helical" evidence="1">
    <location>
        <begin position="270"/>
        <end position="293"/>
    </location>
</feature>
<dbReference type="Pfam" id="PF04087">
    <property type="entry name" value="DUF389"/>
    <property type="match status" value="1"/>
</dbReference>
<feature type="transmembrane region" description="Helical" evidence="1">
    <location>
        <begin position="314"/>
        <end position="335"/>
    </location>
</feature>
<keyword evidence="3" id="KW-1185">Reference proteome</keyword>
<protein>
    <submittedName>
        <fullName evidence="2">DUF389 domain-containing protein</fullName>
    </submittedName>
</protein>
<evidence type="ECO:0000256" key="1">
    <source>
        <dbReference type="SAM" id="Phobius"/>
    </source>
</evidence>
<feature type="transmembrane region" description="Helical" evidence="1">
    <location>
        <begin position="114"/>
        <end position="131"/>
    </location>
</feature>
<feature type="transmembrane region" description="Helical" evidence="1">
    <location>
        <begin position="217"/>
        <end position="235"/>
    </location>
</feature>
<organism evidence="2 3">
    <name type="scientific">Halorarum salinum</name>
    <dbReference type="NCBI Taxonomy" id="2743089"/>
    <lineage>
        <taxon>Archaea</taxon>
        <taxon>Methanobacteriati</taxon>
        <taxon>Methanobacteriota</taxon>
        <taxon>Stenosarchaea group</taxon>
        <taxon>Halobacteria</taxon>
        <taxon>Halobacteriales</taxon>
        <taxon>Haloferacaceae</taxon>
        <taxon>Halorarum</taxon>
    </lineage>
</organism>
<name>A0A7D5LE33_9EURY</name>
<reference evidence="2 3" key="1">
    <citation type="submission" date="2020-06" db="EMBL/GenBank/DDBJ databases">
        <title>NJ-3-1, isolated from saline soil.</title>
        <authorList>
            <person name="Cui H.L."/>
            <person name="Shi X."/>
        </authorList>
    </citation>
    <scope>NUCLEOTIDE SEQUENCE [LARGE SCALE GENOMIC DNA]</scope>
    <source>
        <strain evidence="2 3">NJ-3-1</strain>
        <plasmid evidence="2 3">unnamed1</plasmid>
    </source>
</reference>
<dbReference type="PANTHER" id="PTHR20992">
    <property type="entry name" value="AT15442P-RELATED"/>
    <property type="match status" value="1"/>
</dbReference>
<evidence type="ECO:0000313" key="3">
    <source>
        <dbReference type="Proteomes" id="UP000509626"/>
    </source>
</evidence>
<proteinExistence type="predicted"/>
<feature type="transmembrane region" description="Helical" evidence="1">
    <location>
        <begin position="242"/>
        <end position="264"/>
    </location>
</feature>
<keyword evidence="1" id="KW-1133">Transmembrane helix</keyword>
<feature type="transmembrane region" description="Helical" evidence="1">
    <location>
        <begin position="137"/>
        <end position="159"/>
    </location>
</feature>
<dbReference type="KEGG" id="halu:HUG12_20685"/>
<dbReference type="PANTHER" id="PTHR20992:SF9">
    <property type="entry name" value="AT15442P-RELATED"/>
    <property type="match status" value="1"/>
</dbReference>
<gene>
    <name evidence="2" type="ORF">HUG12_20685</name>
</gene>
<dbReference type="AlphaFoldDB" id="A0A7D5LE33"/>